<dbReference type="EMBL" id="MECQ01000001">
    <property type="protein sequence ID" value="ODV54411.1"/>
    <property type="molecule type" value="Genomic_DNA"/>
</dbReference>
<feature type="transmembrane region" description="Helical" evidence="1">
    <location>
        <begin position="181"/>
        <end position="207"/>
    </location>
</feature>
<keyword evidence="1" id="KW-0812">Transmembrane</keyword>
<evidence type="ECO:0000313" key="2">
    <source>
        <dbReference type="EMBL" id="ODV54411.1"/>
    </source>
</evidence>
<feature type="transmembrane region" description="Helical" evidence="1">
    <location>
        <begin position="68"/>
        <end position="92"/>
    </location>
</feature>
<feature type="transmembrane region" description="Helical" evidence="1">
    <location>
        <begin position="113"/>
        <end position="141"/>
    </location>
</feature>
<dbReference type="GO" id="GO:0140359">
    <property type="term" value="F:ABC-type transporter activity"/>
    <property type="evidence" value="ECO:0007669"/>
    <property type="project" value="InterPro"/>
</dbReference>
<organism evidence="2 3">
    <name type="scientific">Lysinibacillus fusiformis</name>
    <dbReference type="NCBI Taxonomy" id="28031"/>
    <lineage>
        <taxon>Bacteria</taxon>
        <taxon>Bacillati</taxon>
        <taxon>Bacillota</taxon>
        <taxon>Bacilli</taxon>
        <taxon>Bacillales</taxon>
        <taxon>Bacillaceae</taxon>
        <taxon>Lysinibacillus</taxon>
    </lineage>
</organism>
<proteinExistence type="predicted"/>
<evidence type="ECO:0000256" key="1">
    <source>
        <dbReference type="SAM" id="Phobius"/>
    </source>
</evidence>
<feature type="transmembrane region" description="Helical" evidence="1">
    <location>
        <begin position="21"/>
        <end position="42"/>
    </location>
</feature>
<keyword evidence="1" id="KW-0472">Membrane</keyword>
<dbReference type="GO" id="GO:0005886">
    <property type="term" value="C:plasma membrane"/>
    <property type="evidence" value="ECO:0007669"/>
    <property type="project" value="UniProtKB-SubCell"/>
</dbReference>
<gene>
    <name evidence="2" type="ORF">BG258_00140</name>
</gene>
<sequence>MRGFNVLLQKEFREAWRSWKFLWIPLVFALLGMNDPLINYYIMDILNAVGNVPEGFEMLMPELMPVDLLQASIGQFQTIGLLVIMASFVGIISKERASGMATLLYVRPISFGAYFMSKFIVMSAVCFVSILAGFAASVYYTSILYGTLEIGPLLASFCTYYVWLIFVIAVTLMMSASFKTIIATTCAFTVIFVGQIVDMAVGLFWTISPWKLASYGPLLVRGTMEMSDYWWSLIMTIALIILCICIGIIMMKRNAAMTKI</sequence>
<comment type="caution">
    <text evidence="2">The sequence shown here is derived from an EMBL/GenBank/DDBJ whole genome shotgun (WGS) entry which is preliminary data.</text>
</comment>
<reference evidence="2 3" key="1">
    <citation type="submission" date="2016-09" db="EMBL/GenBank/DDBJ databases">
        <title>Draft genome sequence of the soil isolate, Lysinibacillus fusiformis M5, a potential hypoxanthine producer.</title>
        <authorList>
            <person name="Gallegos-Monterrosa R."/>
            <person name="Maroti G."/>
            <person name="Balint B."/>
            <person name="Kovacs A.T."/>
        </authorList>
    </citation>
    <scope>NUCLEOTIDE SEQUENCE [LARGE SCALE GENOMIC DNA]</scope>
    <source>
        <strain evidence="2 3">M5</strain>
    </source>
</reference>
<keyword evidence="1" id="KW-1133">Transmembrane helix</keyword>
<dbReference type="RefSeq" id="WP_069479706.1">
    <property type="nucleotide sequence ID" value="NZ_KV766182.1"/>
</dbReference>
<name>A0A1E4R1U0_9BACI</name>
<feature type="transmembrane region" description="Helical" evidence="1">
    <location>
        <begin position="229"/>
        <end position="251"/>
    </location>
</feature>
<evidence type="ECO:0000313" key="3">
    <source>
        <dbReference type="Proteomes" id="UP000094784"/>
    </source>
</evidence>
<dbReference type="Pfam" id="PF12679">
    <property type="entry name" value="ABC2_membrane_2"/>
    <property type="match status" value="1"/>
</dbReference>
<feature type="transmembrane region" description="Helical" evidence="1">
    <location>
        <begin position="153"/>
        <end position="174"/>
    </location>
</feature>
<protein>
    <submittedName>
        <fullName evidence="2">ABC transporter permease</fullName>
    </submittedName>
</protein>
<dbReference type="AlphaFoldDB" id="A0A1E4R1U0"/>
<accession>A0A1E4R1U0</accession>
<dbReference type="OrthoDB" id="4187110at2"/>
<dbReference type="Proteomes" id="UP000094784">
    <property type="component" value="Unassembled WGS sequence"/>
</dbReference>